<accession>A0A2M4CDP0</accession>
<proteinExistence type="predicted"/>
<evidence type="ECO:0000313" key="2">
    <source>
        <dbReference type="EMBL" id="MBW63440.1"/>
    </source>
</evidence>
<organism evidence="2">
    <name type="scientific">Anopheles marajoara</name>
    <dbReference type="NCBI Taxonomy" id="58244"/>
    <lineage>
        <taxon>Eukaryota</taxon>
        <taxon>Metazoa</taxon>
        <taxon>Ecdysozoa</taxon>
        <taxon>Arthropoda</taxon>
        <taxon>Hexapoda</taxon>
        <taxon>Insecta</taxon>
        <taxon>Pterygota</taxon>
        <taxon>Neoptera</taxon>
        <taxon>Endopterygota</taxon>
        <taxon>Diptera</taxon>
        <taxon>Nematocera</taxon>
        <taxon>Culicoidea</taxon>
        <taxon>Culicidae</taxon>
        <taxon>Anophelinae</taxon>
        <taxon>Anopheles</taxon>
    </lineage>
</organism>
<feature type="signal peptide" evidence="1">
    <location>
        <begin position="1"/>
        <end position="18"/>
    </location>
</feature>
<protein>
    <submittedName>
        <fullName evidence="2">Putative secreted protein</fullName>
    </submittedName>
</protein>
<dbReference type="AlphaFoldDB" id="A0A2M4CDP0"/>
<reference evidence="2" key="1">
    <citation type="submission" date="2018-01" db="EMBL/GenBank/DDBJ databases">
        <title>An insight into the sialome of Amazonian anophelines.</title>
        <authorList>
            <person name="Ribeiro J.M."/>
            <person name="Scarpassa V."/>
            <person name="Calvo E."/>
        </authorList>
    </citation>
    <scope>NUCLEOTIDE SEQUENCE</scope>
    <source>
        <tissue evidence="2">Salivary glands</tissue>
    </source>
</reference>
<feature type="chain" id="PRO_5014733911" evidence="1">
    <location>
        <begin position="19"/>
        <end position="72"/>
    </location>
</feature>
<sequence length="72" mass="8238">MVGIGLLLSFMLLPVVSCCIWKFGEKYAHHALPKMLTTSDLTPKGQKFVLSFDLYQTENKTNTLTPRWKCDM</sequence>
<dbReference type="EMBL" id="GGFJ01014299">
    <property type="protein sequence ID" value="MBW63440.1"/>
    <property type="molecule type" value="Transcribed_RNA"/>
</dbReference>
<name>A0A2M4CDP0_9DIPT</name>
<evidence type="ECO:0000256" key="1">
    <source>
        <dbReference type="SAM" id="SignalP"/>
    </source>
</evidence>
<keyword evidence="1" id="KW-0732">Signal</keyword>